<evidence type="ECO:0000256" key="1">
    <source>
        <dbReference type="SAM" id="Coils"/>
    </source>
</evidence>
<gene>
    <name evidence="2" type="ORF">GY17_00000344</name>
</gene>
<keyword evidence="3" id="KW-1185">Reference proteome</keyword>
<keyword evidence="1" id="KW-0175">Coiled coil</keyword>
<name>A0ABX5BII6_CRYHO</name>
<dbReference type="CDD" id="cd09212">
    <property type="entry name" value="PUB"/>
    <property type="match status" value="1"/>
</dbReference>
<dbReference type="EMBL" id="JTAI01000007">
    <property type="protein sequence ID" value="PPS97584.1"/>
    <property type="molecule type" value="Genomic_DNA"/>
</dbReference>
<evidence type="ECO:0000313" key="2">
    <source>
        <dbReference type="EMBL" id="PPS97584.1"/>
    </source>
</evidence>
<dbReference type="SUPFAM" id="SSF143503">
    <property type="entry name" value="PUG domain-like"/>
    <property type="match status" value="1"/>
</dbReference>
<proteinExistence type="predicted"/>
<reference evidence="2 3" key="2">
    <citation type="submission" date="2017-10" db="EMBL/GenBank/DDBJ databases">
        <title>Consistent, comparative and evidence-based genome annotation and re-annotation for the closely-related species, Cryptosporidium parvum, C. hominis and C. tyzzeri.</title>
        <authorList>
            <person name="Baptista R.P."/>
            <person name="Li Y."/>
            <person name="Sateriale A."/>
            <person name="Striepen B."/>
            <person name="Kissinger J.C."/>
        </authorList>
    </citation>
    <scope>NUCLEOTIDE SEQUENCE [LARGE SCALE GENOMIC DNA]</scope>
    <source>
        <strain evidence="2">30976</strain>
    </source>
</reference>
<dbReference type="InterPro" id="IPR036339">
    <property type="entry name" value="PUB-like_dom_sf"/>
</dbReference>
<sequence>MTETQKTLHLLEVSQSLSLLTFSLTQFLTLRFLEAEYVVRSLLEFEKDDLEKGLQDYVALKSKMEVLIRKTSKYKKFLAIKDPSKQIYGPKMLEKMRNMCSRFEDIDEIFEEQLNPIYESVEAEYNRKLLEMDQEERRRKEEEFKRKVQQGIQETYLEEKRRLEKLKEKQEEEKRRKEALERLNQEEKERLEKMNRNIEIMSNFIKELETGEVLNEFRDTQVYLKLEIYEFKIIGIGILLLLRQKLDLKEFYTCIGLVSDLLVSILKDPSDIKYRLLRMNNENFFKSFGDKKGSFAIFYGIGFRIIQSEERKEYFEILSSDKDLGINVSRLNSNDEYLILREPDPIDQFEIWVTWMEKLSLINDILKEILTLRYDRDLKKDDIEKLLVNIILSIIQDKH</sequence>
<organism evidence="2 3">
    <name type="scientific">Cryptosporidium hominis</name>
    <dbReference type="NCBI Taxonomy" id="237895"/>
    <lineage>
        <taxon>Eukaryota</taxon>
        <taxon>Sar</taxon>
        <taxon>Alveolata</taxon>
        <taxon>Apicomplexa</taxon>
        <taxon>Conoidasida</taxon>
        <taxon>Coccidia</taxon>
        <taxon>Eucoccidiorida</taxon>
        <taxon>Eimeriorina</taxon>
        <taxon>Cryptosporidiidae</taxon>
        <taxon>Cryptosporidium</taxon>
    </lineage>
</organism>
<comment type="caution">
    <text evidence="2">The sequence shown here is derived from an EMBL/GenBank/DDBJ whole genome shotgun (WGS) entry which is preliminary data.</text>
</comment>
<evidence type="ECO:0000313" key="3">
    <source>
        <dbReference type="Proteomes" id="UP001429100"/>
    </source>
</evidence>
<dbReference type="Gene3D" id="1.20.58.2190">
    <property type="match status" value="1"/>
</dbReference>
<accession>A0ABX5BII6</accession>
<protein>
    <submittedName>
        <fullName evidence="2">PUB domain containing protein</fullName>
    </submittedName>
</protein>
<reference evidence="2 3" key="1">
    <citation type="submission" date="2014-11" db="EMBL/GenBank/DDBJ databases">
        <title>Comparative genomic analysis of Cryptosporidium hominis reveals occurrence of genetic recombination in virulent subtypes.</title>
        <authorList>
            <person name="Guo Y."/>
            <person name="Tang K."/>
            <person name="Frace M."/>
            <person name="Li N."/>
            <person name="Roellig D.M."/>
            <person name="Sammons S."/>
            <person name="Knipe K."/>
            <person name="Rowe L."/>
            <person name="Feng Y."/>
            <person name="Xiao L."/>
        </authorList>
    </citation>
    <scope>NUCLEOTIDE SEQUENCE [LARGE SCALE GENOMIC DNA]</scope>
    <source>
        <strain evidence="2">30976</strain>
    </source>
</reference>
<feature type="coiled-coil region" evidence="1">
    <location>
        <begin position="118"/>
        <end position="204"/>
    </location>
</feature>
<dbReference type="Proteomes" id="UP001429100">
    <property type="component" value="Unassembled WGS sequence"/>
</dbReference>